<dbReference type="RefSeq" id="WP_344932542.1">
    <property type="nucleotide sequence ID" value="NZ_BAABDM010000001.1"/>
</dbReference>
<keyword evidence="3" id="KW-1185">Reference proteome</keyword>
<dbReference type="PIRSF" id="PIRSF033239">
    <property type="entry name" value="ExoD"/>
    <property type="match status" value="1"/>
</dbReference>
<name>A0ABP7WF14_9GAMM</name>
<feature type="transmembrane region" description="Helical" evidence="1">
    <location>
        <begin position="142"/>
        <end position="171"/>
    </location>
</feature>
<feature type="transmembrane region" description="Helical" evidence="1">
    <location>
        <begin position="55"/>
        <end position="81"/>
    </location>
</feature>
<keyword evidence="1" id="KW-0812">Transmembrane</keyword>
<organism evidence="2 3">
    <name type="scientific">Zhongshania borealis</name>
    <dbReference type="NCBI Taxonomy" id="889488"/>
    <lineage>
        <taxon>Bacteria</taxon>
        <taxon>Pseudomonadati</taxon>
        <taxon>Pseudomonadota</taxon>
        <taxon>Gammaproteobacteria</taxon>
        <taxon>Cellvibrionales</taxon>
        <taxon>Spongiibacteraceae</taxon>
        <taxon>Zhongshania</taxon>
    </lineage>
</organism>
<accession>A0ABP7WF14</accession>
<feature type="transmembrane region" description="Helical" evidence="1">
    <location>
        <begin position="178"/>
        <end position="199"/>
    </location>
</feature>
<dbReference type="InterPro" id="IPR010331">
    <property type="entry name" value="ExoD"/>
</dbReference>
<reference evidence="3" key="1">
    <citation type="journal article" date="2019" name="Int. J. Syst. Evol. Microbiol.">
        <title>The Global Catalogue of Microorganisms (GCM) 10K type strain sequencing project: providing services to taxonomists for standard genome sequencing and annotation.</title>
        <authorList>
            <consortium name="The Broad Institute Genomics Platform"/>
            <consortium name="The Broad Institute Genome Sequencing Center for Infectious Disease"/>
            <person name="Wu L."/>
            <person name="Ma J."/>
        </authorList>
    </citation>
    <scope>NUCLEOTIDE SEQUENCE [LARGE SCALE GENOMIC DNA]</scope>
    <source>
        <strain evidence="3">JCM 17304</strain>
    </source>
</reference>
<keyword evidence="1" id="KW-1133">Transmembrane helix</keyword>
<sequence length="202" mass="22257">MTNKSEGAPKLFTVPAKPRTRTSDVLLTLIEFTNHPKVTLRSLTERFGDRTFGMLLVLVAIFSVIPFVSLIVGPLITLLGLQMAVGLTKTWLPRSVLDWQLSPEGVRTALCVFEPRVRAIERYVRPRWQFTEAPIVDRINGLIIVVLGMIIALPIPLANLGPALVLVLLGLGIMERDGLVKISAACMGLATLSVVYYLVFVH</sequence>
<dbReference type="PANTHER" id="PTHR41795">
    <property type="entry name" value="EXOPOLYSACCHARIDE SYNTHESIS PROTEIN"/>
    <property type="match status" value="1"/>
</dbReference>
<keyword evidence="1" id="KW-0472">Membrane</keyword>
<dbReference type="PANTHER" id="PTHR41795:SF1">
    <property type="entry name" value="EXOPOLYSACCHARIDE SYNTHESIS PROTEIN"/>
    <property type="match status" value="1"/>
</dbReference>
<protein>
    <submittedName>
        <fullName evidence="2">Exopolysaccharide biosynthesis protein</fullName>
    </submittedName>
</protein>
<gene>
    <name evidence="2" type="ORF">GCM10022414_07900</name>
</gene>
<evidence type="ECO:0000313" key="2">
    <source>
        <dbReference type="EMBL" id="GAA4087555.1"/>
    </source>
</evidence>
<proteinExistence type="predicted"/>
<comment type="caution">
    <text evidence="2">The sequence shown here is derived from an EMBL/GenBank/DDBJ whole genome shotgun (WGS) entry which is preliminary data.</text>
</comment>
<evidence type="ECO:0000256" key="1">
    <source>
        <dbReference type="SAM" id="Phobius"/>
    </source>
</evidence>
<evidence type="ECO:0000313" key="3">
    <source>
        <dbReference type="Proteomes" id="UP001500392"/>
    </source>
</evidence>
<dbReference type="Pfam" id="PF06055">
    <property type="entry name" value="ExoD"/>
    <property type="match status" value="1"/>
</dbReference>
<dbReference type="EMBL" id="BAABDM010000001">
    <property type="protein sequence ID" value="GAA4087555.1"/>
    <property type="molecule type" value="Genomic_DNA"/>
</dbReference>
<dbReference type="Proteomes" id="UP001500392">
    <property type="component" value="Unassembled WGS sequence"/>
</dbReference>